<organism evidence="7 8">
    <name type="scientific">Parabacteroides gordonii MS-1 = DSM 23371</name>
    <dbReference type="NCBI Taxonomy" id="1203610"/>
    <lineage>
        <taxon>Bacteria</taxon>
        <taxon>Pseudomonadati</taxon>
        <taxon>Bacteroidota</taxon>
        <taxon>Bacteroidia</taxon>
        <taxon>Bacteroidales</taxon>
        <taxon>Tannerellaceae</taxon>
        <taxon>Parabacteroides</taxon>
    </lineage>
</organism>
<protein>
    <submittedName>
        <fullName evidence="7">RNA polymerase sigma-70 factor</fullName>
    </submittedName>
</protein>
<comment type="caution">
    <text evidence="7">The sequence shown here is derived from an EMBL/GenBank/DDBJ whole genome shotgun (WGS) entry which is preliminary data.</text>
</comment>
<dbReference type="GO" id="GO:0003677">
    <property type="term" value="F:DNA binding"/>
    <property type="evidence" value="ECO:0007669"/>
    <property type="project" value="InterPro"/>
</dbReference>
<evidence type="ECO:0000259" key="6">
    <source>
        <dbReference type="Pfam" id="PF08281"/>
    </source>
</evidence>
<dbReference type="Proteomes" id="UP000033035">
    <property type="component" value="Unassembled WGS sequence"/>
</dbReference>
<evidence type="ECO:0000256" key="4">
    <source>
        <dbReference type="ARBA" id="ARBA00023163"/>
    </source>
</evidence>
<dbReference type="SUPFAM" id="SSF88946">
    <property type="entry name" value="Sigma2 domain of RNA polymerase sigma factors"/>
    <property type="match status" value="1"/>
</dbReference>
<feature type="domain" description="RNA polymerase sigma factor 70 region 4 type 2" evidence="6">
    <location>
        <begin position="121"/>
        <end position="171"/>
    </location>
</feature>
<dbReference type="InterPro" id="IPR007627">
    <property type="entry name" value="RNA_pol_sigma70_r2"/>
</dbReference>
<keyword evidence="8" id="KW-1185">Reference proteome</keyword>
<gene>
    <name evidence="7" type="ORF">HMPREF1536_03828</name>
</gene>
<dbReference type="NCBIfam" id="TIGR02985">
    <property type="entry name" value="Sig70_bacteroi1"/>
    <property type="match status" value="1"/>
</dbReference>
<keyword evidence="3" id="KW-0731">Sigma factor</keyword>
<evidence type="ECO:0000259" key="5">
    <source>
        <dbReference type="Pfam" id="PF04542"/>
    </source>
</evidence>
<reference evidence="7 8" key="1">
    <citation type="submission" date="2013-04" db="EMBL/GenBank/DDBJ databases">
        <title>The Genome Sequence of Parabacteroides gordonii DSM 23371.</title>
        <authorList>
            <consortium name="The Broad Institute Genomics Platform"/>
            <person name="Earl A."/>
            <person name="Ward D."/>
            <person name="Feldgarden M."/>
            <person name="Gevers D."/>
            <person name="Martens E."/>
            <person name="Sakamoto M."/>
            <person name="Benno Y."/>
            <person name="Suzuki N."/>
            <person name="Matsunaga N."/>
            <person name="Koshihara K."/>
            <person name="Seki M."/>
            <person name="Komiya H."/>
            <person name="Walker B."/>
            <person name="Young S."/>
            <person name="Zeng Q."/>
            <person name="Gargeya S."/>
            <person name="Fitzgerald M."/>
            <person name="Haas B."/>
            <person name="Abouelleil A."/>
            <person name="Allen A.W."/>
            <person name="Alvarado L."/>
            <person name="Arachchi H.M."/>
            <person name="Berlin A.M."/>
            <person name="Chapman S.B."/>
            <person name="Gainer-Dewar J."/>
            <person name="Goldberg J."/>
            <person name="Griggs A."/>
            <person name="Gujja S."/>
            <person name="Hansen M."/>
            <person name="Howarth C."/>
            <person name="Imamovic A."/>
            <person name="Ireland A."/>
            <person name="Larimer J."/>
            <person name="McCowan C."/>
            <person name="Murphy C."/>
            <person name="Pearson M."/>
            <person name="Poon T.W."/>
            <person name="Priest M."/>
            <person name="Roberts A."/>
            <person name="Saif S."/>
            <person name="Shea T."/>
            <person name="Sisk P."/>
            <person name="Sykes S."/>
            <person name="Wortman J."/>
            <person name="Nusbaum C."/>
            <person name="Birren B."/>
        </authorList>
    </citation>
    <scope>NUCLEOTIDE SEQUENCE [LARGE SCALE GENOMIC DNA]</scope>
    <source>
        <strain evidence="7 8">MS-1</strain>
    </source>
</reference>
<dbReference type="InterPro" id="IPR013325">
    <property type="entry name" value="RNA_pol_sigma_r2"/>
</dbReference>
<dbReference type="EMBL" id="AQHW01000017">
    <property type="protein sequence ID" value="KKB54246.1"/>
    <property type="molecule type" value="Genomic_DNA"/>
</dbReference>
<dbReference type="SUPFAM" id="SSF88659">
    <property type="entry name" value="Sigma3 and sigma4 domains of RNA polymerase sigma factors"/>
    <property type="match status" value="1"/>
</dbReference>
<dbReference type="AlphaFoldDB" id="A0A0F5J8M8"/>
<dbReference type="Pfam" id="PF04542">
    <property type="entry name" value="Sigma70_r2"/>
    <property type="match status" value="1"/>
</dbReference>
<dbReference type="STRING" id="1203610.HMPREF1536_03828"/>
<evidence type="ECO:0000256" key="2">
    <source>
        <dbReference type="ARBA" id="ARBA00023015"/>
    </source>
</evidence>
<dbReference type="NCBIfam" id="TIGR02937">
    <property type="entry name" value="sigma70-ECF"/>
    <property type="match status" value="1"/>
</dbReference>
<dbReference type="PATRIC" id="fig|1203610.3.peg.3903"/>
<evidence type="ECO:0000256" key="3">
    <source>
        <dbReference type="ARBA" id="ARBA00023082"/>
    </source>
</evidence>
<dbReference type="Pfam" id="PF08281">
    <property type="entry name" value="Sigma70_r4_2"/>
    <property type="match status" value="1"/>
</dbReference>
<dbReference type="Gene3D" id="1.10.10.10">
    <property type="entry name" value="Winged helix-like DNA-binding domain superfamily/Winged helix DNA-binding domain"/>
    <property type="match status" value="1"/>
</dbReference>
<keyword evidence="4" id="KW-0804">Transcription</keyword>
<keyword evidence="2" id="KW-0805">Transcription regulation</keyword>
<dbReference type="InterPro" id="IPR036388">
    <property type="entry name" value="WH-like_DNA-bd_sf"/>
</dbReference>
<feature type="domain" description="RNA polymerase sigma-70 region 2" evidence="5">
    <location>
        <begin position="29"/>
        <end position="88"/>
    </location>
</feature>
<dbReference type="GO" id="GO:0016987">
    <property type="term" value="F:sigma factor activity"/>
    <property type="evidence" value="ECO:0007669"/>
    <property type="project" value="UniProtKB-KW"/>
</dbReference>
<comment type="similarity">
    <text evidence="1">Belongs to the sigma-70 factor family. ECF subfamily.</text>
</comment>
<name>A0A0F5J8M8_9BACT</name>
<dbReference type="InterPro" id="IPR013249">
    <property type="entry name" value="RNA_pol_sigma70_r4_t2"/>
</dbReference>
<dbReference type="HOGENOM" id="CLU_047691_4_1_10"/>
<dbReference type="InterPro" id="IPR013324">
    <property type="entry name" value="RNA_pol_sigma_r3/r4-like"/>
</dbReference>
<accession>A0A0F5J8M8</accession>
<dbReference type="PANTHER" id="PTHR43133">
    <property type="entry name" value="RNA POLYMERASE ECF-TYPE SIGMA FACTO"/>
    <property type="match status" value="1"/>
</dbReference>
<evidence type="ECO:0000256" key="1">
    <source>
        <dbReference type="ARBA" id="ARBA00010641"/>
    </source>
</evidence>
<dbReference type="RefSeq" id="WP_028728327.1">
    <property type="nucleotide sequence ID" value="NZ_AUAE01000029.1"/>
</dbReference>
<evidence type="ECO:0000313" key="7">
    <source>
        <dbReference type="EMBL" id="KKB54246.1"/>
    </source>
</evidence>
<dbReference type="Gene3D" id="1.10.1740.10">
    <property type="match status" value="1"/>
</dbReference>
<proteinExistence type="inferred from homology"/>
<evidence type="ECO:0000313" key="8">
    <source>
        <dbReference type="Proteomes" id="UP000033035"/>
    </source>
</evidence>
<dbReference type="InterPro" id="IPR039425">
    <property type="entry name" value="RNA_pol_sigma-70-like"/>
</dbReference>
<sequence>MSGNRIDIKTLEALREGNHKAFETVFINYYNKTKALIYGYIKSESDAEELAEDIFVNLWINHKSINTLKSFDAWLHTIARNAAINFLNHKYIHLAYTNDFQSEESNYSSEEDLIAKELGLLIDDIVGKMPEQRKQIYILSRNEGLSNTEIAERLNTTKRNVESQLSLALKEIRKAISTFIFSLF</sequence>
<dbReference type="GO" id="GO:0006352">
    <property type="term" value="P:DNA-templated transcription initiation"/>
    <property type="evidence" value="ECO:0007669"/>
    <property type="project" value="InterPro"/>
</dbReference>
<dbReference type="InterPro" id="IPR014327">
    <property type="entry name" value="RNA_pol_sigma70_bacteroid"/>
</dbReference>
<dbReference type="PANTHER" id="PTHR43133:SF46">
    <property type="entry name" value="RNA POLYMERASE SIGMA-70 FACTOR ECF SUBFAMILY"/>
    <property type="match status" value="1"/>
</dbReference>
<dbReference type="InterPro" id="IPR014284">
    <property type="entry name" value="RNA_pol_sigma-70_dom"/>
</dbReference>